<keyword evidence="2" id="KW-0134">Cell wall</keyword>
<dbReference type="GO" id="GO:0030313">
    <property type="term" value="C:cell envelope"/>
    <property type="evidence" value="ECO:0007669"/>
    <property type="project" value="UniProtKB-SubCell"/>
</dbReference>
<comment type="caution">
    <text evidence="8">The sequence shown here is derived from an EMBL/GenBank/DDBJ whole genome shotgun (WGS) entry which is preliminary data.</text>
</comment>
<evidence type="ECO:0000256" key="1">
    <source>
        <dbReference type="ARBA" id="ARBA00004191"/>
    </source>
</evidence>
<protein>
    <submittedName>
        <fullName evidence="8">T9SS type B sorting domain-containing protein</fullName>
    </submittedName>
</protein>
<evidence type="ECO:0000313" key="9">
    <source>
        <dbReference type="Proteomes" id="UP001139521"/>
    </source>
</evidence>
<feature type="compositionally biased region" description="Basic and acidic residues" evidence="6">
    <location>
        <begin position="357"/>
        <end position="374"/>
    </location>
</feature>
<evidence type="ECO:0000313" key="8">
    <source>
        <dbReference type="EMBL" id="MCL6220391.1"/>
    </source>
</evidence>
<feature type="compositionally biased region" description="Acidic residues" evidence="6">
    <location>
        <begin position="330"/>
        <end position="353"/>
    </location>
</feature>
<dbReference type="InterPro" id="IPR051648">
    <property type="entry name" value="CWI-Assembly_Regulator"/>
</dbReference>
<dbReference type="PANTHER" id="PTHR31018">
    <property type="entry name" value="SPORULATION-SPECIFIC PROTEIN-RELATED"/>
    <property type="match status" value="1"/>
</dbReference>
<dbReference type="PANTHER" id="PTHR31018:SF3">
    <property type="entry name" value="RECEPTOR PROTEIN-TYROSINE KINASE"/>
    <property type="match status" value="1"/>
</dbReference>
<dbReference type="Proteomes" id="UP001139521">
    <property type="component" value="Unassembled WGS sequence"/>
</dbReference>
<keyword evidence="4" id="KW-0732">Signal</keyword>
<gene>
    <name evidence="8" type="ORF">L1967_19040</name>
</gene>
<evidence type="ECO:0000256" key="6">
    <source>
        <dbReference type="SAM" id="MobiDB-lite"/>
    </source>
</evidence>
<dbReference type="NCBIfam" id="TIGR04131">
    <property type="entry name" value="Bac_Flav_CTERM"/>
    <property type="match status" value="1"/>
</dbReference>
<name>A0A9X2A1M3_9FLAO</name>
<keyword evidence="9" id="KW-1185">Reference proteome</keyword>
<evidence type="ECO:0000259" key="7">
    <source>
        <dbReference type="Pfam" id="PF01030"/>
    </source>
</evidence>
<dbReference type="InterPro" id="IPR036941">
    <property type="entry name" value="Rcpt_L-dom_sf"/>
</dbReference>
<dbReference type="InterPro" id="IPR000494">
    <property type="entry name" value="Rcpt_L-dom"/>
</dbReference>
<feature type="domain" description="Receptor L-domain" evidence="7">
    <location>
        <begin position="221"/>
        <end position="324"/>
    </location>
</feature>
<keyword evidence="3" id="KW-0964">Secreted</keyword>
<keyword evidence="5" id="KW-0325">Glycoprotein</keyword>
<organism evidence="8 9">
    <name type="scientific">Zunongwangia pacifica</name>
    <dbReference type="NCBI Taxonomy" id="2911062"/>
    <lineage>
        <taxon>Bacteria</taxon>
        <taxon>Pseudomonadati</taxon>
        <taxon>Bacteroidota</taxon>
        <taxon>Flavobacteriia</taxon>
        <taxon>Flavobacteriales</taxon>
        <taxon>Flavobacteriaceae</taxon>
        <taxon>Zunongwangia</taxon>
    </lineage>
</organism>
<sequence length="744" mass="82535">MIQFQNNYPNCTIINGNLSISSLVIDLSPLQNIEEIKGNLTISNTNIEDLTTTLSISKIDGDLNIINNNLLRHVNSFNELTEVNNININRISGYFEGFDKLEKVNTIDLNNLGMSLDAFQNLKFVEESLIMDDLGIALSIYQAFNKVEYIKGSLVIRDYPHGIGLFSELKYVGKDLFINRTGINEIEGFNKLESIGSLGGGDFEITESLELTVFTGFNNLQRVYGNMVITGNPELPSISGFYNLEKIDRALIIQNNNKLAALTGLENLNAVSNNFGNLGLIISSNQELTDCSAICNLLANNRVYDDVEILNNPSECSTRQEIEANCLPDFDNDGIPDDIDLDDDNDGIPDIIEDNGILDRDSDNDGSPDKRDLDSDNDGCYDVLEAGFNDDDNNGTLGSSPDTVDEDGLIISETTGYTTPLDEDNNGIYDFQEAFTLSAGNDASLNLCQNGGLVDLFDYLGPDAQTGGTWSPGLTSNSSIFDPSVDAEGLYTYTVNNYCVSKTAIVEVIFTAQPNPGLDSNISVCKYETPFALIDYLEGTPDSNGYWEPTLQNGVFNPQLDNAGTYVYRVSNANCEVLSSQITITLFDRNKPINYRFSKKNNHDGSYDINFETEKESNYIFILDDNSKNTTGNYYGISPGIHKIEIVEVDGCAYIKEEIYLIGFPNYFSPNNDGINDSWKPIGIGDNAIEISIFDRYGNLITILKKDEEWDGTLNGKPLPEDDYWFKATIDLERKQRGHFSLIR</sequence>
<dbReference type="SUPFAM" id="SSF52058">
    <property type="entry name" value="L domain-like"/>
    <property type="match status" value="3"/>
</dbReference>
<feature type="region of interest" description="Disordered" evidence="6">
    <location>
        <begin position="327"/>
        <end position="407"/>
    </location>
</feature>
<dbReference type="Pfam" id="PF13585">
    <property type="entry name" value="CHU_C"/>
    <property type="match status" value="1"/>
</dbReference>
<evidence type="ECO:0000256" key="5">
    <source>
        <dbReference type="ARBA" id="ARBA00023180"/>
    </source>
</evidence>
<comment type="subcellular location">
    <subcellularLocation>
        <location evidence="1">Secreted</location>
        <location evidence="1">Cell wall</location>
    </subcellularLocation>
</comment>
<dbReference type="InterPro" id="IPR026341">
    <property type="entry name" value="T9SS_type_B"/>
</dbReference>
<evidence type="ECO:0000256" key="3">
    <source>
        <dbReference type="ARBA" id="ARBA00022525"/>
    </source>
</evidence>
<reference evidence="8" key="1">
    <citation type="submission" date="2022-01" db="EMBL/GenBank/DDBJ databases">
        <title>Genome sequencing of Zunongwangia sp. M21534 genome.</title>
        <authorList>
            <person name="Chen Y."/>
            <person name="Dong C."/>
            <person name="Shao Z."/>
        </authorList>
    </citation>
    <scope>NUCLEOTIDE SEQUENCE</scope>
    <source>
        <strain evidence="8">MCCC M21534</strain>
    </source>
</reference>
<accession>A0A9X2A1M3</accession>
<evidence type="ECO:0000256" key="4">
    <source>
        <dbReference type="ARBA" id="ARBA00022729"/>
    </source>
</evidence>
<dbReference type="Gene3D" id="3.80.20.20">
    <property type="entry name" value="Receptor L-domain"/>
    <property type="match status" value="2"/>
</dbReference>
<evidence type="ECO:0000256" key="2">
    <source>
        <dbReference type="ARBA" id="ARBA00022512"/>
    </source>
</evidence>
<dbReference type="Pfam" id="PF01030">
    <property type="entry name" value="Recep_L_domain"/>
    <property type="match status" value="1"/>
</dbReference>
<proteinExistence type="predicted"/>
<dbReference type="EMBL" id="JAKHSK010000039">
    <property type="protein sequence ID" value="MCL6220391.1"/>
    <property type="molecule type" value="Genomic_DNA"/>
</dbReference>
<dbReference type="AlphaFoldDB" id="A0A9X2A1M3"/>